<accession>A0A4P9Z3M5</accession>
<evidence type="ECO:0000256" key="4">
    <source>
        <dbReference type="ARBA" id="ARBA00023002"/>
    </source>
</evidence>
<gene>
    <name evidence="7" type="ORF">SYNPS1DRAFT_21317</name>
</gene>
<protein>
    <recommendedName>
        <fullName evidence="6">FAD/NAD(P)-binding domain-containing protein</fullName>
    </recommendedName>
</protein>
<keyword evidence="3" id="KW-0274">FAD</keyword>
<dbReference type="InterPro" id="IPR036291">
    <property type="entry name" value="NAD(P)-bd_dom_sf"/>
</dbReference>
<dbReference type="AlphaFoldDB" id="A0A4P9Z3M5"/>
<dbReference type="GO" id="GO:0005737">
    <property type="term" value="C:cytoplasm"/>
    <property type="evidence" value="ECO:0007669"/>
    <property type="project" value="TreeGrafter"/>
</dbReference>
<dbReference type="PRINTS" id="PR00368">
    <property type="entry name" value="FADPNR"/>
</dbReference>
<dbReference type="OrthoDB" id="202203at2759"/>
<dbReference type="SUPFAM" id="SSF51905">
    <property type="entry name" value="FAD/NAD(P)-binding domain"/>
    <property type="match status" value="1"/>
</dbReference>
<dbReference type="EMBL" id="KZ989277">
    <property type="protein sequence ID" value="RKP27066.1"/>
    <property type="molecule type" value="Genomic_DNA"/>
</dbReference>
<feature type="region of interest" description="Disordered" evidence="5">
    <location>
        <begin position="211"/>
        <end position="231"/>
    </location>
</feature>
<evidence type="ECO:0000259" key="6">
    <source>
        <dbReference type="Pfam" id="PF07992"/>
    </source>
</evidence>
<proteinExistence type="inferred from homology"/>
<dbReference type="PANTHER" id="PTHR43735:SF3">
    <property type="entry name" value="FERROPTOSIS SUPPRESSOR PROTEIN 1"/>
    <property type="match status" value="1"/>
</dbReference>
<evidence type="ECO:0000313" key="8">
    <source>
        <dbReference type="Proteomes" id="UP000278143"/>
    </source>
</evidence>
<sequence>MNPGILPMNSRLDRPPSPAHAAPSAYELTELQREIALIANAIYRERDAELAEDTAENRANLVSHETARREDHRRTMLLRAQTPAREEINPAADYINEELSEALAAGPASSTRLSALIIIIGGSFAGLAVAKELDRQAKRYNLHITLIDPRENLFCNVAFLRACLIDMGRLCFLDPDQAFTSGRVHRCRTRVLHLERDHVVLEPWSPARLKQHARNAGRSARHSSDGTLLEPPPTTLPFDFAVIAAGSQYPSPMKFSTESVEEAMREQARVRKAIQRARRILIVGGGPSGVELAAEIKHYHPGKHVTLVHYAHRLIQGELVRHKLQMRVEKTLKKMGVQLRLNERVLLTENQRMRGWIEGTRHYTTNKGEFIETDLLASAWAYESAYARVDETAKLARYKATPKFVLSLGPEDGTGQWPYIGILPSWFACRHKSKRLMLGQIYRFFNAELPSKTQTA</sequence>
<keyword evidence="8" id="KW-1185">Reference proteome</keyword>
<keyword evidence="4" id="KW-0560">Oxidoreductase</keyword>
<evidence type="ECO:0000256" key="5">
    <source>
        <dbReference type="SAM" id="MobiDB-lite"/>
    </source>
</evidence>
<comment type="similarity">
    <text evidence="1">Belongs to the FAD-dependent oxidoreductase family.</text>
</comment>
<feature type="region of interest" description="Disordered" evidence="5">
    <location>
        <begin position="53"/>
        <end position="72"/>
    </location>
</feature>
<keyword evidence="2" id="KW-0285">Flavoprotein</keyword>
<feature type="compositionally biased region" description="Basic residues" evidence="5">
    <location>
        <begin position="211"/>
        <end position="221"/>
    </location>
</feature>
<dbReference type="SUPFAM" id="SSF51735">
    <property type="entry name" value="NAD(P)-binding Rossmann-fold domains"/>
    <property type="match status" value="1"/>
</dbReference>
<name>A0A4P9Z3M5_9FUNG</name>
<dbReference type="Gene3D" id="3.50.50.60">
    <property type="entry name" value="FAD/NAD(P)-binding domain"/>
    <property type="match status" value="2"/>
</dbReference>
<organism evidence="7 8">
    <name type="scientific">Syncephalis pseudoplumigaleata</name>
    <dbReference type="NCBI Taxonomy" id="1712513"/>
    <lineage>
        <taxon>Eukaryota</taxon>
        <taxon>Fungi</taxon>
        <taxon>Fungi incertae sedis</taxon>
        <taxon>Zoopagomycota</taxon>
        <taxon>Zoopagomycotina</taxon>
        <taxon>Zoopagomycetes</taxon>
        <taxon>Zoopagales</taxon>
        <taxon>Piptocephalidaceae</taxon>
        <taxon>Syncephalis</taxon>
    </lineage>
</organism>
<evidence type="ECO:0000256" key="1">
    <source>
        <dbReference type="ARBA" id="ARBA00006442"/>
    </source>
</evidence>
<dbReference type="Pfam" id="PF07992">
    <property type="entry name" value="Pyr_redox_2"/>
    <property type="match status" value="1"/>
</dbReference>
<dbReference type="InterPro" id="IPR023753">
    <property type="entry name" value="FAD/NAD-binding_dom"/>
</dbReference>
<dbReference type="GO" id="GO:0004174">
    <property type="term" value="F:electron-transferring-flavoprotein dehydrogenase activity"/>
    <property type="evidence" value="ECO:0007669"/>
    <property type="project" value="TreeGrafter"/>
</dbReference>
<dbReference type="InterPro" id="IPR036188">
    <property type="entry name" value="FAD/NAD-bd_sf"/>
</dbReference>
<feature type="region of interest" description="Disordered" evidence="5">
    <location>
        <begin position="1"/>
        <end position="22"/>
    </location>
</feature>
<evidence type="ECO:0000256" key="3">
    <source>
        <dbReference type="ARBA" id="ARBA00022827"/>
    </source>
</evidence>
<dbReference type="GO" id="GO:0050660">
    <property type="term" value="F:flavin adenine dinucleotide binding"/>
    <property type="evidence" value="ECO:0007669"/>
    <property type="project" value="TreeGrafter"/>
</dbReference>
<evidence type="ECO:0000313" key="7">
    <source>
        <dbReference type="EMBL" id="RKP27066.1"/>
    </source>
</evidence>
<evidence type="ECO:0000256" key="2">
    <source>
        <dbReference type="ARBA" id="ARBA00022630"/>
    </source>
</evidence>
<reference evidence="8" key="1">
    <citation type="journal article" date="2018" name="Nat. Microbiol.">
        <title>Leveraging single-cell genomics to expand the fungal tree of life.</title>
        <authorList>
            <person name="Ahrendt S.R."/>
            <person name="Quandt C.A."/>
            <person name="Ciobanu D."/>
            <person name="Clum A."/>
            <person name="Salamov A."/>
            <person name="Andreopoulos B."/>
            <person name="Cheng J.F."/>
            <person name="Woyke T."/>
            <person name="Pelin A."/>
            <person name="Henrissat B."/>
            <person name="Reynolds N.K."/>
            <person name="Benny G.L."/>
            <person name="Smith M.E."/>
            <person name="James T.Y."/>
            <person name="Grigoriev I.V."/>
        </authorList>
    </citation>
    <scope>NUCLEOTIDE SEQUENCE [LARGE SCALE GENOMIC DNA]</scope>
    <source>
        <strain evidence="8">Benny S71-1</strain>
    </source>
</reference>
<dbReference type="PANTHER" id="PTHR43735">
    <property type="entry name" value="APOPTOSIS-INDUCING FACTOR 1"/>
    <property type="match status" value="1"/>
</dbReference>
<feature type="domain" description="FAD/NAD(P)-binding" evidence="6">
    <location>
        <begin position="117"/>
        <end position="376"/>
    </location>
</feature>
<dbReference type="Proteomes" id="UP000278143">
    <property type="component" value="Unassembled WGS sequence"/>
</dbReference>